<protein>
    <submittedName>
        <fullName evidence="1">Uncharacterized protein</fullName>
    </submittedName>
</protein>
<dbReference type="PANTHER" id="PTHR35378:SF1">
    <property type="entry name" value="C2H2-TYPE DOMAIN-CONTAINING PROTEIN"/>
    <property type="match status" value="1"/>
</dbReference>
<gene>
    <name evidence="1" type="ORF">ACJMK2_039115</name>
</gene>
<dbReference type="AlphaFoldDB" id="A0ABD3WBV9"/>
<proteinExistence type="predicted"/>
<organism evidence="1 2">
    <name type="scientific">Sinanodonta woodiana</name>
    <name type="common">Chinese pond mussel</name>
    <name type="synonym">Anodonta woodiana</name>
    <dbReference type="NCBI Taxonomy" id="1069815"/>
    <lineage>
        <taxon>Eukaryota</taxon>
        <taxon>Metazoa</taxon>
        <taxon>Spiralia</taxon>
        <taxon>Lophotrochozoa</taxon>
        <taxon>Mollusca</taxon>
        <taxon>Bivalvia</taxon>
        <taxon>Autobranchia</taxon>
        <taxon>Heteroconchia</taxon>
        <taxon>Palaeoheterodonta</taxon>
        <taxon>Unionida</taxon>
        <taxon>Unionoidea</taxon>
        <taxon>Unionidae</taxon>
        <taxon>Unioninae</taxon>
        <taxon>Sinanodonta</taxon>
    </lineage>
</organism>
<dbReference type="PANTHER" id="PTHR35378">
    <property type="entry name" value="UNNAMED PRODUCT"/>
    <property type="match status" value="1"/>
</dbReference>
<sequence length="343" mass="38508">MVKIKPSDIGYSQDSISCVFTGRHYGKKIGETLDELVDGDISVDIIPTISVIFKNGKWFTCDNRRLWVLKHFELLGGCTEIFVTETNYIDYRKFTTHNGGTYVRVRGDPGGTWYYKYTRNPGQFKNYLLNRNITTFNKPYGSSRASISGVIKSNVKTSFPLKVQNDWRYDNQRTNTRQLQNTLKAAYGFQQQPLHRYHMDKYTDKKIAKSTSVTGKTIVNNSPSSQVSLVNSSRPIKQAPILTSSDSSVTNNYVVPNEITISIPTNRNDEPLSSLPILSIITQDDEPLTSLPILSIIKEDDAIEKNTDASISSPACTVESLVPEIKSTIVAETKHNKSCCIIL</sequence>
<reference evidence="1 2" key="1">
    <citation type="submission" date="2024-11" db="EMBL/GenBank/DDBJ databases">
        <title>Chromosome-level genome assembly of the freshwater bivalve Anodonta woodiana.</title>
        <authorList>
            <person name="Chen X."/>
        </authorList>
    </citation>
    <scope>NUCLEOTIDE SEQUENCE [LARGE SCALE GENOMIC DNA]</scope>
    <source>
        <strain evidence="1">MN2024</strain>
        <tissue evidence="1">Gills</tissue>
    </source>
</reference>
<accession>A0ABD3WBV9</accession>
<name>A0ABD3WBV9_SINWO</name>
<keyword evidence="2" id="KW-1185">Reference proteome</keyword>
<dbReference type="EMBL" id="JBJQND010000007">
    <property type="protein sequence ID" value="KAL3871096.1"/>
    <property type="molecule type" value="Genomic_DNA"/>
</dbReference>
<dbReference type="Proteomes" id="UP001634394">
    <property type="component" value="Unassembled WGS sequence"/>
</dbReference>
<evidence type="ECO:0000313" key="2">
    <source>
        <dbReference type="Proteomes" id="UP001634394"/>
    </source>
</evidence>
<evidence type="ECO:0000313" key="1">
    <source>
        <dbReference type="EMBL" id="KAL3871096.1"/>
    </source>
</evidence>
<comment type="caution">
    <text evidence="1">The sequence shown here is derived from an EMBL/GenBank/DDBJ whole genome shotgun (WGS) entry which is preliminary data.</text>
</comment>